<name>A0A931G5N2_9MICC</name>
<dbReference type="GO" id="GO:0000166">
    <property type="term" value="F:nucleotide binding"/>
    <property type="evidence" value="ECO:0007669"/>
    <property type="project" value="InterPro"/>
</dbReference>
<evidence type="ECO:0000256" key="2">
    <source>
        <dbReference type="ARBA" id="ARBA00023002"/>
    </source>
</evidence>
<evidence type="ECO:0000256" key="3">
    <source>
        <dbReference type="ARBA" id="ARBA00023027"/>
    </source>
</evidence>
<dbReference type="Pfam" id="PF01408">
    <property type="entry name" value="GFO_IDH_MocA"/>
    <property type="match status" value="1"/>
</dbReference>
<evidence type="ECO:0000259" key="4">
    <source>
        <dbReference type="Pfam" id="PF01408"/>
    </source>
</evidence>
<reference evidence="6 7" key="1">
    <citation type="submission" date="2020-11" db="EMBL/GenBank/DDBJ databases">
        <title>Arthrobacter antarcticus sp. nov., isolated from Antarctic Soil.</title>
        <authorList>
            <person name="Li J."/>
        </authorList>
    </citation>
    <scope>NUCLEOTIDE SEQUENCE [LARGE SCALE GENOMIC DNA]</scope>
    <source>
        <strain evidence="6 7">Z1-20</strain>
    </source>
</reference>
<gene>
    <name evidence="6" type="ORF">IV500_10165</name>
</gene>
<dbReference type="Gene3D" id="3.40.50.720">
    <property type="entry name" value="NAD(P)-binding Rossmann-like Domain"/>
    <property type="match status" value="1"/>
</dbReference>
<feature type="domain" description="Gfo/Idh/MocA-like oxidoreductase N-terminal" evidence="4">
    <location>
        <begin position="29"/>
        <end position="170"/>
    </location>
</feature>
<dbReference type="EMBL" id="JADNYM010000011">
    <property type="protein sequence ID" value="MBG0739750.1"/>
    <property type="molecule type" value="Genomic_DNA"/>
</dbReference>
<evidence type="ECO:0000313" key="6">
    <source>
        <dbReference type="EMBL" id="MBG0739750.1"/>
    </source>
</evidence>
<evidence type="ECO:0000256" key="1">
    <source>
        <dbReference type="ARBA" id="ARBA00010928"/>
    </source>
</evidence>
<dbReference type="PANTHER" id="PTHR22604">
    <property type="entry name" value="OXIDOREDUCTASES"/>
    <property type="match status" value="1"/>
</dbReference>
<evidence type="ECO:0000259" key="5">
    <source>
        <dbReference type="Pfam" id="PF22725"/>
    </source>
</evidence>
<dbReference type="Proteomes" id="UP000655366">
    <property type="component" value="Unassembled WGS sequence"/>
</dbReference>
<dbReference type="PANTHER" id="PTHR22604:SF105">
    <property type="entry name" value="TRANS-1,2-DIHYDROBENZENE-1,2-DIOL DEHYDROGENASE"/>
    <property type="match status" value="1"/>
</dbReference>
<keyword evidence="3" id="KW-0520">NAD</keyword>
<dbReference type="Pfam" id="PF22725">
    <property type="entry name" value="GFO_IDH_MocA_C3"/>
    <property type="match status" value="1"/>
</dbReference>
<protein>
    <submittedName>
        <fullName evidence="6">Gfo/Idh/MocA family oxidoreductase</fullName>
    </submittedName>
</protein>
<evidence type="ECO:0000313" key="7">
    <source>
        <dbReference type="Proteomes" id="UP000655366"/>
    </source>
</evidence>
<accession>A0A931G5N2</accession>
<dbReference type="InterPro" id="IPR050984">
    <property type="entry name" value="Gfo/Idh/MocA_domain"/>
</dbReference>
<dbReference type="InterPro" id="IPR055170">
    <property type="entry name" value="GFO_IDH_MocA-like_dom"/>
</dbReference>
<feature type="domain" description="GFO/IDH/MocA-like oxidoreductase" evidence="5">
    <location>
        <begin position="182"/>
        <end position="296"/>
    </location>
</feature>
<dbReference type="AlphaFoldDB" id="A0A931G5N2"/>
<dbReference type="SUPFAM" id="SSF51735">
    <property type="entry name" value="NAD(P)-binding Rossmann-fold domains"/>
    <property type="match status" value="1"/>
</dbReference>
<organism evidence="6 7">
    <name type="scientific">Arthrobacter terrae</name>
    <dbReference type="NCBI Taxonomy" id="2935737"/>
    <lineage>
        <taxon>Bacteria</taxon>
        <taxon>Bacillati</taxon>
        <taxon>Actinomycetota</taxon>
        <taxon>Actinomycetes</taxon>
        <taxon>Micrococcales</taxon>
        <taxon>Micrococcaceae</taxon>
        <taxon>Arthrobacter</taxon>
    </lineage>
</organism>
<dbReference type="SUPFAM" id="SSF55347">
    <property type="entry name" value="Glyceraldehyde-3-phosphate dehydrogenase-like, C-terminal domain"/>
    <property type="match status" value="1"/>
</dbReference>
<dbReference type="InterPro" id="IPR000683">
    <property type="entry name" value="Gfo/Idh/MocA-like_OxRdtase_N"/>
</dbReference>
<keyword evidence="2" id="KW-0560">Oxidoreductase</keyword>
<comment type="similarity">
    <text evidence="1">Belongs to the Gfo/Idh/MocA family.</text>
</comment>
<comment type="caution">
    <text evidence="6">The sequence shown here is derived from an EMBL/GenBank/DDBJ whole genome shotgun (WGS) entry which is preliminary data.</text>
</comment>
<dbReference type="GO" id="GO:0016491">
    <property type="term" value="F:oxidoreductase activity"/>
    <property type="evidence" value="ECO:0007669"/>
    <property type="project" value="UniProtKB-KW"/>
</dbReference>
<keyword evidence="7" id="KW-1185">Reference proteome</keyword>
<dbReference type="Gene3D" id="3.30.360.10">
    <property type="entry name" value="Dihydrodipicolinate Reductase, domain 2"/>
    <property type="match status" value="1"/>
</dbReference>
<dbReference type="RefSeq" id="WP_196396689.1">
    <property type="nucleotide sequence ID" value="NZ_JADNYM010000011.1"/>
</dbReference>
<proteinExistence type="inferred from homology"/>
<dbReference type="InterPro" id="IPR036291">
    <property type="entry name" value="NAD(P)-bd_dom_sf"/>
</dbReference>
<sequence length="381" mass="40374">MSTSPRYIARPDWYASGSPHTLNATGEPLRWGVVATGNIAHTVTSELALLEDAVLQAVSSRSRGKAADFAAHFGFKRHYYDGGTMDSDASGRRVGVNGDDGRASPGYLQLVQDPEVDVVYVATPHAQHYAVARAALEAGKHVLCEKALTINVREAAELIDLARERGLFLMEAVWARFVPGMQRAFEIAASGEMGDVQWVQADLGFPAGTDRTARIWAPEAGGGALLDLTVYPLLWAWGTLGAPASVTASGTLTPWGVDSQNAITLAYPSGALAQLTSSLTAYGPRTAVVAGSKGFLRSTGSINNPTALEIQIGSEPARVESFDFPGRGYTYQLREVTRCIQQGLTESPTMPLADSLAIMALFDGVRGQLGITYPADATSAG</sequence>